<gene>
    <name evidence="1" type="ORF">EGR_10438</name>
</gene>
<evidence type="ECO:0000313" key="2">
    <source>
        <dbReference type="Proteomes" id="UP000019149"/>
    </source>
</evidence>
<accession>W6U0X1</accession>
<dbReference type="RefSeq" id="XP_024345894.1">
    <property type="nucleotide sequence ID" value="XM_024499687.1"/>
</dbReference>
<evidence type="ECO:0000313" key="1">
    <source>
        <dbReference type="EMBL" id="EUB54698.1"/>
    </source>
</evidence>
<name>W6U0X1_ECHGR</name>
<sequence>MVREKSGGRSSGVPMEHIYIYIRLIASMFAKDGERCCFGCFVRFDCKRLSRAAIKYAQPSCLTRCLRFTPLEENNCLGGLPAFSLRRMKLRSIQLKDSRL</sequence>
<dbReference type="KEGG" id="egl:EGR_10438"/>
<dbReference type="AlphaFoldDB" id="W6U0X1"/>
<organism evidence="1 2">
    <name type="scientific">Echinococcus granulosus</name>
    <name type="common">Hydatid tapeworm</name>
    <dbReference type="NCBI Taxonomy" id="6210"/>
    <lineage>
        <taxon>Eukaryota</taxon>
        <taxon>Metazoa</taxon>
        <taxon>Spiralia</taxon>
        <taxon>Lophotrochozoa</taxon>
        <taxon>Platyhelminthes</taxon>
        <taxon>Cestoda</taxon>
        <taxon>Eucestoda</taxon>
        <taxon>Cyclophyllidea</taxon>
        <taxon>Taeniidae</taxon>
        <taxon>Echinococcus</taxon>
        <taxon>Echinococcus granulosus group</taxon>
    </lineage>
</organism>
<proteinExistence type="predicted"/>
<dbReference type="Proteomes" id="UP000019149">
    <property type="component" value="Unassembled WGS sequence"/>
</dbReference>
<dbReference type="EMBL" id="APAU02000220">
    <property type="protein sequence ID" value="EUB54698.1"/>
    <property type="molecule type" value="Genomic_DNA"/>
</dbReference>
<dbReference type="OrthoDB" id="10589464at2759"/>
<reference evidence="1 2" key="1">
    <citation type="journal article" date="2013" name="Nat. Genet.">
        <title>The genome of the hydatid tapeworm Echinococcus granulosus.</title>
        <authorList>
            <person name="Zheng H."/>
            <person name="Zhang W."/>
            <person name="Zhang L."/>
            <person name="Zhang Z."/>
            <person name="Li J."/>
            <person name="Lu G."/>
            <person name="Zhu Y."/>
            <person name="Wang Y."/>
            <person name="Huang Y."/>
            <person name="Liu J."/>
            <person name="Kang H."/>
            <person name="Chen J."/>
            <person name="Wang L."/>
            <person name="Chen A."/>
            <person name="Yu S."/>
            <person name="Gao Z."/>
            <person name="Jin L."/>
            <person name="Gu W."/>
            <person name="Wang Z."/>
            <person name="Zhao L."/>
            <person name="Shi B."/>
            <person name="Wen H."/>
            <person name="Lin R."/>
            <person name="Jones M.K."/>
            <person name="Brejova B."/>
            <person name="Vinar T."/>
            <person name="Zhao G."/>
            <person name="McManus D.P."/>
            <person name="Chen Z."/>
            <person name="Zhou Y."/>
            <person name="Wang S."/>
        </authorList>
    </citation>
    <scope>NUCLEOTIDE SEQUENCE [LARGE SCALE GENOMIC DNA]</scope>
</reference>
<dbReference type="CTD" id="36346153"/>
<comment type="caution">
    <text evidence="1">The sequence shown here is derived from an EMBL/GenBank/DDBJ whole genome shotgun (WGS) entry which is preliminary data.</text>
</comment>
<dbReference type="GeneID" id="36346153"/>
<protein>
    <submittedName>
        <fullName evidence="1">Uncharacterized protein</fullName>
    </submittedName>
</protein>
<keyword evidence="2" id="KW-1185">Reference proteome</keyword>